<evidence type="ECO:0000313" key="2">
    <source>
        <dbReference type="Proteomes" id="UP000619479"/>
    </source>
</evidence>
<name>A0A919IBF5_9ACTN</name>
<accession>A0A919IBF5</accession>
<protein>
    <submittedName>
        <fullName evidence="1">Uncharacterized protein</fullName>
    </submittedName>
</protein>
<organism evidence="1 2">
    <name type="scientific">Actinoplanes cyaneus</name>
    <dbReference type="NCBI Taxonomy" id="52696"/>
    <lineage>
        <taxon>Bacteria</taxon>
        <taxon>Bacillati</taxon>
        <taxon>Actinomycetota</taxon>
        <taxon>Actinomycetes</taxon>
        <taxon>Micromonosporales</taxon>
        <taxon>Micromonosporaceae</taxon>
        <taxon>Actinoplanes</taxon>
    </lineage>
</organism>
<sequence length="122" mass="12892">MAGSDRRVLRDAAVRRLVGLAKAGPLSREQVALVAQGLGVSERTVWRWLAHVAGRAPSSERARFTLDAALRQRLAFWRGNVAAVHWELTATAAAGGPPAPSLRTLHRAVDAALSPGELAGVA</sequence>
<reference evidence="1" key="1">
    <citation type="submission" date="2021-01" db="EMBL/GenBank/DDBJ databases">
        <title>Whole genome shotgun sequence of Actinoplanes cyaneus NBRC 14990.</title>
        <authorList>
            <person name="Komaki H."/>
            <person name="Tamura T."/>
        </authorList>
    </citation>
    <scope>NUCLEOTIDE SEQUENCE</scope>
    <source>
        <strain evidence="1">NBRC 14990</strain>
    </source>
</reference>
<dbReference type="InterPro" id="IPR009057">
    <property type="entry name" value="Homeodomain-like_sf"/>
</dbReference>
<proteinExistence type="predicted"/>
<dbReference type="SUPFAM" id="SSF46689">
    <property type="entry name" value="Homeodomain-like"/>
    <property type="match status" value="1"/>
</dbReference>
<evidence type="ECO:0000313" key="1">
    <source>
        <dbReference type="EMBL" id="GID62397.1"/>
    </source>
</evidence>
<gene>
    <name evidence="1" type="ORF">Acy02nite_02780</name>
</gene>
<dbReference type="EMBL" id="BOMH01000002">
    <property type="protein sequence ID" value="GID62397.1"/>
    <property type="molecule type" value="Genomic_DNA"/>
</dbReference>
<comment type="caution">
    <text evidence="1">The sequence shown here is derived from an EMBL/GenBank/DDBJ whole genome shotgun (WGS) entry which is preliminary data.</text>
</comment>
<dbReference type="AlphaFoldDB" id="A0A919IBF5"/>
<keyword evidence="2" id="KW-1185">Reference proteome</keyword>
<dbReference type="Proteomes" id="UP000619479">
    <property type="component" value="Unassembled WGS sequence"/>
</dbReference>